<gene>
    <name evidence="7" type="primary">pal_4</name>
    <name evidence="7" type="ORF">MPEAHAMD_2519</name>
</gene>
<dbReference type="InterPro" id="IPR036737">
    <property type="entry name" value="OmpA-like_sf"/>
</dbReference>
<accession>A0AA37M571</accession>
<dbReference type="PANTHER" id="PTHR30329">
    <property type="entry name" value="STATOR ELEMENT OF FLAGELLAR MOTOR COMPLEX"/>
    <property type="match status" value="1"/>
</dbReference>
<dbReference type="SUPFAM" id="SSF103088">
    <property type="entry name" value="OmpA-like"/>
    <property type="match status" value="1"/>
</dbReference>
<evidence type="ECO:0000256" key="2">
    <source>
        <dbReference type="ARBA" id="ARBA00023136"/>
    </source>
</evidence>
<keyword evidence="3" id="KW-0998">Cell outer membrane</keyword>
<keyword evidence="7" id="KW-0449">Lipoprotein</keyword>
<dbReference type="InterPro" id="IPR006664">
    <property type="entry name" value="OMP_bac"/>
</dbReference>
<sequence length="213" mass="22276">MMNSVPTKSFRTALLAGLLALGSAVAQAQPAPSEADILKALSPAQQPLTRGLSIGARGGESRGGGEDRAFLDTLRNRTSFSPAERERIAAASADKQSIDLEIPFDYASSTIGPKALPLVKSLGGALSQLKGNTFLVVGHTDGKGTDQTNQALSERRAEAVRQYIIQNYGVAPANIVAVGYGKSHLKDTGNPLAATNRRVTAVNMSAVKSASRF</sequence>
<dbReference type="EMBL" id="BPQJ01000010">
    <property type="protein sequence ID" value="GJD62366.1"/>
    <property type="molecule type" value="Genomic_DNA"/>
</dbReference>
<organism evidence="7 8">
    <name type="scientific">Methylobacterium frigidaeris</name>
    <dbReference type="NCBI Taxonomy" id="2038277"/>
    <lineage>
        <taxon>Bacteria</taxon>
        <taxon>Pseudomonadati</taxon>
        <taxon>Pseudomonadota</taxon>
        <taxon>Alphaproteobacteria</taxon>
        <taxon>Hyphomicrobiales</taxon>
        <taxon>Methylobacteriaceae</taxon>
        <taxon>Methylobacterium</taxon>
    </lineage>
</organism>
<evidence type="ECO:0000256" key="3">
    <source>
        <dbReference type="ARBA" id="ARBA00023237"/>
    </source>
</evidence>
<dbReference type="CDD" id="cd07185">
    <property type="entry name" value="OmpA_C-like"/>
    <property type="match status" value="1"/>
</dbReference>
<evidence type="ECO:0000313" key="7">
    <source>
        <dbReference type="EMBL" id="GJD62366.1"/>
    </source>
</evidence>
<dbReference type="Proteomes" id="UP001055286">
    <property type="component" value="Unassembled WGS sequence"/>
</dbReference>
<feature type="signal peptide" evidence="5">
    <location>
        <begin position="1"/>
        <end position="28"/>
    </location>
</feature>
<dbReference type="GO" id="GO:0009279">
    <property type="term" value="C:cell outer membrane"/>
    <property type="evidence" value="ECO:0007669"/>
    <property type="project" value="UniProtKB-SubCell"/>
</dbReference>
<evidence type="ECO:0000259" key="6">
    <source>
        <dbReference type="PROSITE" id="PS51123"/>
    </source>
</evidence>
<dbReference type="PANTHER" id="PTHR30329:SF21">
    <property type="entry name" value="LIPOPROTEIN YIAD-RELATED"/>
    <property type="match status" value="1"/>
</dbReference>
<reference evidence="7" key="2">
    <citation type="submission" date="2021-08" db="EMBL/GenBank/DDBJ databases">
        <authorList>
            <person name="Tani A."/>
            <person name="Ola A."/>
            <person name="Ogura Y."/>
            <person name="Katsura K."/>
            <person name="Hayashi T."/>
        </authorList>
    </citation>
    <scope>NUCLEOTIDE SEQUENCE</scope>
    <source>
        <strain evidence="7">JCM 32048</strain>
    </source>
</reference>
<proteinExistence type="predicted"/>
<comment type="subcellular location">
    <subcellularLocation>
        <location evidence="1">Cell outer membrane</location>
    </subcellularLocation>
</comment>
<reference evidence="7" key="1">
    <citation type="journal article" date="2016" name="Front. Microbiol.">
        <title>Genome Sequence of the Piezophilic, Mesophilic Sulfate-Reducing Bacterium Desulfovibrio indicus J2T.</title>
        <authorList>
            <person name="Cao J."/>
            <person name="Maignien L."/>
            <person name="Shao Z."/>
            <person name="Alain K."/>
            <person name="Jebbar M."/>
        </authorList>
    </citation>
    <scope>NUCLEOTIDE SEQUENCE</scope>
    <source>
        <strain evidence="7">JCM 32048</strain>
    </source>
</reference>
<dbReference type="InterPro" id="IPR006665">
    <property type="entry name" value="OmpA-like"/>
</dbReference>
<dbReference type="PROSITE" id="PS51123">
    <property type="entry name" value="OMPA_2"/>
    <property type="match status" value="1"/>
</dbReference>
<comment type="caution">
    <text evidence="7">The sequence shown here is derived from an EMBL/GenBank/DDBJ whole genome shotgun (WGS) entry which is preliminary data.</text>
</comment>
<feature type="chain" id="PRO_5041210410" evidence="5">
    <location>
        <begin position="29"/>
        <end position="213"/>
    </location>
</feature>
<keyword evidence="2 4" id="KW-0472">Membrane</keyword>
<dbReference type="AlphaFoldDB" id="A0AA37M571"/>
<dbReference type="PRINTS" id="PR01021">
    <property type="entry name" value="OMPADOMAIN"/>
</dbReference>
<evidence type="ECO:0000256" key="4">
    <source>
        <dbReference type="PROSITE-ProRule" id="PRU00473"/>
    </source>
</evidence>
<feature type="domain" description="OmpA-like" evidence="6">
    <location>
        <begin position="91"/>
        <end position="207"/>
    </location>
</feature>
<protein>
    <submittedName>
        <fullName evidence="7">Peptidoglycan-associated lipoprotein</fullName>
    </submittedName>
</protein>
<keyword evidence="8" id="KW-1185">Reference proteome</keyword>
<dbReference type="InterPro" id="IPR050330">
    <property type="entry name" value="Bact_OuterMem_StrucFunc"/>
</dbReference>
<evidence type="ECO:0000313" key="8">
    <source>
        <dbReference type="Proteomes" id="UP001055286"/>
    </source>
</evidence>
<dbReference type="Gene3D" id="3.30.1330.60">
    <property type="entry name" value="OmpA-like domain"/>
    <property type="match status" value="1"/>
</dbReference>
<name>A0AA37M571_9HYPH</name>
<dbReference type="Pfam" id="PF00691">
    <property type="entry name" value="OmpA"/>
    <property type="match status" value="1"/>
</dbReference>
<evidence type="ECO:0000256" key="1">
    <source>
        <dbReference type="ARBA" id="ARBA00004442"/>
    </source>
</evidence>
<keyword evidence="5" id="KW-0732">Signal</keyword>
<dbReference type="RefSeq" id="WP_238191031.1">
    <property type="nucleotide sequence ID" value="NZ_BPQJ01000010.1"/>
</dbReference>
<evidence type="ECO:0000256" key="5">
    <source>
        <dbReference type="SAM" id="SignalP"/>
    </source>
</evidence>